<protein>
    <submittedName>
        <fullName evidence="2">Quercetin dioxygenase-like cupin family protein</fullName>
    </submittedName>
</protein>
<dbReference type="PANTHER" id="PTHR37694">
    <property type="entry name" value="SLR8022 PROTEIN"/>
    <property type="match status" value="1"/>
</dbReference>
<evidence type="ECO:0000313" key="2">
    <source>
        <dbReference type="EMBL" id="MBP2028730.1"/>
    </source>
</evidence>
<name>A0ABS4KLU2_9FIRM</name>
<organism evidence="2 3">
    <name type="scientific">Acetoanaerobium pronyense</name>
    <dbReference type="NCBI Taxonomy" id="1482736"/>
    <lineage>
        <taxon>Bacteria</taxon>
        <taxon>Bacillati</taxon>
        <taxon>Bacillota</taxon>
        <taxon>Clostridia</taxon>
        <taxon>Peptostreptococcales</taxon>
        <taxon>Filifactoraceae</taxon>
        <taxon>Acetoanaerobium</taxon>
    </lineage>
</organism>
<proteinExistence type="predicted"/>
<dbReference type="Gene3D" id="2.60.120.10">
    <property type="entry name" value="Jelly Rolls"/>
    <property type="match status" value="1"/>
</dbReference>
<comment type="caution">
    <text evidence="2">The sequence shown here is derived from an EMBL/GenBank/DDBJ whole genome shotgun (WGS) entry which is preliminary data.</text>
</comment>
<dbReference type="InterPro" id="IPR011051">
    <property type="entry name" value="RmlC_Cupin_sf"/>
</dbReference>
<sequence length="109" mass="12439">MAGFKNIEKGKVFSLLDLIDYKTHRVISLTLCDSESLRIVLFSFDKDEAITEEQTQNAEQFTLLEGKMEVVIEGKKFMLEENDSIIINPDEEHSLLALTPCKMLQTSLK</sequence>
<reference evidence="2 3" key="1">
    <citation type="submission" date="2021-03" db="EMBL/GenBank/DDBJ databases">
        <title>Genomic Encyclopedia of Type Strains, Phase IV (KMG-IV): sequencing the most valuable type-strain genomes for metagenomic binning, comparative biology and taxonomic classification.</title>
        <authorList>
            <person name="Goeker M."/>
        </authorList>
    </citation>
    <scope>NUCLEOTIDE SEQUENCE [LARGE SCALE GENOMIC DNA]</scope>
    <source>
        <strain evidence="2 3">DSM 27512</strain>
    </source>
</reference>
<dbReference type="EMBL" id="JAGGLI010000038">
    <property type="protein sequence ID" value="MBP2028730.1"/>
    <property type="molecule type" value="Genomic_DNA"/>
</dbReference>
<gene>
    <name evidence="2" type="ORF">J2Z35_002560</name>
</gene>
<evidence type="ECO:0000313" key="3">
    <source>
        <dbReference type="Proteomes" id="UP001314903"/>
    </source>
</evidence>
<dbReference type="SUPFAM" id="SSF51182">
    <property type="entry name" value="RmlC-like cupins"/>
    <property type="match status" value="1"/>
</dbReference>
<dbReference type="RefSeq" id="WP_209661789.1">
    <property type="nucleotide sequence ID" value="NZ_JAGGLI010000038.1"/>
</dbReference>
<dbReference type="PANTHER" id="PTHR37694:SF1">
    <property type="entry name" value="SLR8022 PROTEIN"/>
    <property type="match status" value="1"/>
</dbReference>
<dbReference type="InterPro" id="IPR014710">
    <property type="entry name" value="RmlC-like_jellyroll"/>
</dbReference>
<accession>A0ABS4KLU2</accession>
<evidence type="ECO:0000259" key="1">
    <source>
        <dbReference type="Pfam" id="PF07883"/>
    </source>
</evidence>
<dbReference type="InterPro" id="IPR013096">
    <property type="entry name" value="Cupin_2"/>
</dbReference>
<dbReference type="Pfam" id="PF07883">
    <property type="entry name" value="Cupin_2"/>
    <property type="match status" value="1"/>
</dbReference>
<dbReference type="Proteomes" id="UP001314903">
    <property type="component" value="Unassembled WGS sequence"/>
</dbReference>
<feature type="domain" description="Cupin type-2" evidence="1">
    <location>
        <begin position="42"/>
        <end position="104"/>
    </location>
</feature>
<keyword evidence="3" id="KW-1185">Reference proteome</keyword>